<dbReference type="AlphaFoldDB" id="A0A1I3TX40"/>
<feature type="signal peptide" evidence="1">
    <location>
        <begin position="1"/>
        <end position="26"/>
    </location>
</feature>
<gene>
    <name evidence="2" type="ORF">SAMN05192584_101131</name>
</gene>
<evidence type="ECO:0000313" key="3">
    <source>
        <dbReference type="Proteomes" id="UP000198928"/>
    </source>
</evidence>
<protein>
    <recommendedName>
        <fullName evidence="4">Secreted protein</fullName>
    </recommendedName>
</protein>
<evidence type="ECO:0000313" key="2">
    <source>
        <dbReference type="EMBL" id="SFJ75043.1"/>
    </source>
</evidence>
<dbReference type="OrthoDB" id="4338284at2"/>
<feature type="chain" id="PRO_5011481666" description="Secreted protein" evidence="1">
    <location>
        <begin position="27"/>
        <end position="79"/>
    </location>
</feature>
<reference evidence="3" key="1">
    <citation type="submission" date="2016-10" db="EMBL/GenBank/DDBJ databases">
        <authorList>
            <person name="Varghese N."/>
            <person name="Submissions S."/>
        </authorList>
    </citation>
    <scope>NUCLEOTIDE SEQUENCE [LARGE SCALE GENOMIC DNA]</scope>
    <source>
        <strain evidence="3">PL19</strain>
    </source>
</reference>
<proteinExistence type="predicted"/>
<keyword evidence="1" id="KW-0732">Signal</keyword>
<keyword evidence="3" id="KW-1185">Reference proteome</keyword>
<dbReference type="Proteomes" id="UP000198928">
    <property type="component" value="Unassembled WGS sequence"/>
</dbReference>
<organism evidence="2 3">
    <name type="scientific">Streptomyces pini</name>
    <dbReference type="NCBI Taxonomy" id="1520580"/>
    <lineage>
        <taxon>Bacteria</taxon>
        <taxon>Bacillati</taxon>
        <taxon>Actinomycetota</taxon>
        <taxon>Actinomycetes</taxon>
        <taxon>Kitasatosporales</taxon>
        <taxon>Streptomycetaceae</taxon>
        <taxon>Streptomyces</taxon>
    </lineage>
</organism>
<dbReference type="RefSeq" id="WP_093846617.1">
    <property type="nucleotide sequence ID" value="NZ_FOSG01000001.1"/>
</dbReference>
<evidence type="ECO:0008006" key="4">
    <source>
        <dbReference type="Google" id="ProtNLM"/>
    </source>
</evidence>
<dbReference type="EMBL" id="FOSG01000001">
    <property type="protein sequence ID" value="SFJ75043.1"/>
    <property type="molecule type" value="Genomic_DNA"/>
</dbReference>
<accession>A0A1I3TX40</accession>
<evidence type="ECO:0000256" key="1">
    <source>
        <dbReference type="SAM" id="SignalP"/>
    </source>
</evidence>
<sequence>MKMKRTAAVALSAAALVIGGAGVSQANDGPKFQNNAQILPCVNLELLNVPIASADINNLDCSVTYVESKKVSSYESFRD</sequence>
<name>A0A1I3TX40_9ACTN</name>